<feature type="compositionally biased region" description="Basic and acidic residues" evidence="1">
    <location>
        <begin position="72"/>
        <end position="84"/>
    </location>
</feature>
<accession>A0A9W6XFV4</accession>
<evidence type="ECO:0000313" key="3">
    <source>
        <dbReference type="Proteomes" id="UP001165121"/>
    </source>
</evidence>
<protein>
    <submittedName>
        <fullName evidence="2">Unnamed protein product</fullName>
    </submittedName>
</protein>
<feature type="compositionally biased region" description="Acidic residues" evidence="1">
    <location>
        <begin position="59"/>
        <end position="71"/>
    </location>
</feature>
<reference evidence="2" key="1">
    <citation type="submission" date="2023-04" db="EMBL/GenBank/DDBJ databases">
        <title>Phytophthora fragariaefolia NBRC 109709.</title>
        <authorList>
            <person name="Ichikawa N."/>
            <person name="Sato H."/>
            <person name="Tonouchi N."/>
        </authorList>
    </citation>
    <scope>NUCLEOTIDE SEQUENCE</scope>
    <source>
        <strain evidence="2">NBRC 109709</strain>
    </source>
</reference>
<dbReference type="EMBL" id="BSXT01001032">
    <property type="protein sequence ID" value="GMF37655.1"/>
    <property type="molecule type" value="Genomic_DNA"/>
</dbReference>
<feature type="compositionally biased region" description="Acidic residues" evidence="1">
    <location>
        <begin position="88"/>
        <end position="110"/>
    </location>
</feature>
<feature type="region of interest" description="Disordered" evidence="1">
    <location>
        <begin position="51"/>
        <end position="116"/>
    </location>
</feature>
<proteinExistence type="predicted"/>
<evidence type="ECO:0000313" key="2">
    <source>
        <dbReference type="EMBL" id="GMF37655.1"/>
    </source>
</evidence>
<organism evidence="2 3">
    <name type="scientific">Phytophthora fragariaefolia</name>
    <dbReference type="NCBI Taxonomy" id="1490495"/>
    <lineage>
        <taxon>Eukaryota</taxon>
        <taxon>Sar</taxon>
        <taxon>Stramenopiles</taxon>
        <taxon>Oomycota</taxon>
        <taxon>Peronosporomycetes</taxon>
        <taxon>Peronosporales</taxon>
        <taxon>Peronosporaceae</taxon>
        <taxon>Phytophthora</taxon>
    </lineage>
</organism>
<dbReference type="OrthoDB" id="79125at2759"/>
<dbReference type="Proteomes" id="UP001165121">
    <property type="component" value="Unassembled WGS sequence"/>
</dbReference>
<name>A0A9W6XFV4_9STRA</name>
<evidence type="ECO:0000256" key="1">
    <source>
        <dbReference type="SAM" id="MobiDB-lite"/>
    </source>
</evidence>
<dbReference type="AlphaFoldDB" id="A0A9W6XFV4"/>
<comment type="caution">
    <text evidence="2">The sequence shown here is derived from an EMBL/GenBank/DDBJ whole genome shotgun (WGS) entry which is preliminary data.</text>
</comment>
<keyword evidence="3" id="KW-1185">Reference proteome</keyword>
<sequence>MRKVGDARDVDLRSPRVLMVCCSAAEMTFQFNGFGSQASPAAPRFAVPTVVAPPTGAEGEGDEESDEEEEEQKLNLKLVEKPQVEMEVTGEEEEEEEELEQEASVQDDAEETKNPDIKTTTEGAAEMTEEQQELWQVDENVNGIEVMSNAVVDTMQPSLDATIHRIAELKESQLVSFRREGWLWFSTWDADVIFFVVTVAAPAGVADGAERWTQVQQAARGRGRGVREASVLREEAAGYQAGHARNLLRDREDEAPC</sequence>
<gene>
    <name evidence="2" type="ORF">Pfra01_001060800</name>
</gene>